<evidence type="ECO:0000313" key="2">
    <source>
        <dbReference type="Proteomes" id="UP001168821"/>
    </source>
</evidence>
<proteinExistence type="predicted"/>
<reference evidence="1" key="1">
    <citation type="journal article" date="2023" name="G3 (Bethesda)">
        <title>Whole genome assemblies of Zophobas morio and Tenebrio molitor.</title>
        <authorList>
            <person name="Kaur S."/>
            <person name="Stinson S.A."/>
            <person name="diCenzo G.C."/>
        </authorList>
    </citation>
    <scope>NUCLEOTIDE SEQUENCE</scope>
    <source>
        <strain evidence="1">QUZm001</strain>
    </source>
</reference>
<dbReference type="AlphaFoldDB" id="A0AA38I5K1"/>
<keyword evidence="2" id="KW-1185">Reference proteome</keyword>
<accession>A0AA38I5K1</accession>
<comment type="caution">
    <text evidence="1">The sequence shown here is derived from an EMBL/GenBank/DDBJ whole genome shotgun (WGS) entry which is preliminary data.</text>
</comment>
<sequence>MRLRSENKTWTAFAITEPVLLFLRIIRPRVSLHLKGAIIESTHLQLLDIEMVFSKLSDMGVEQSSLAVDRIRLSDLKGISTLRSMYNAQRSSISIEKKEISLL</sequence>
<gene>
    <name evidence="1" type="ORF">Zmor_021002</name>
</gene>
<name>A0AA38I5K1_9CUCU</name>
<dbReference type="EMBL" id="JALNTZ010000006">
    <property type="protein sequence ID" value="KAJ3649249.1"/>
    <property type="molecule type" value="Genomic_DNA"/>
</dbReference>
<organism evidence="1 2">
    <name type="scientific">Zophobas morio</name>
    <dbReference type="NCBI Taxonomy" id="2755281"/>
    <lineage>
        <taxon>Eukaryota</taxon>
        <taxon>Metazoa</taxon>
        <taxon>Ecdysozoa</taxon>
        <taxon>Arthropoda</taxon>
        <taxon>Hexapoda</taxon>
        <taxon>Insecta</taxon>
        <taxon>Pterygota</taxon>
        <taxon>Neoptera</taxon>
        <taxon>Endopterygota</taxon>
        <taxon>Coleoptera</taxon>
        <taxon>Polyphaga</taxon>
        <taxon>Cucujiformia</taxon>
        <taxon>Tenebrionidae</taxon>
        <taxon>Zophobas</taxon>
    </lineage>
</organism>
<protein>
    <submittedName>
        <fullName evidence="1">Uncharacterized protein</fullName>
    </submittedName>
</protein>
<evidence type="ECO:0000313" key="1">
    <source>
        <dbReference type="EMBL" id="KAJ3649249.1"/>
    </source>
</evidence>
<dbReference type="Proteomes" id="UP001168821">
    <property type="component" value="Unassembled WGS sequence"/>
</dbReference>